<dbReference type="PANTHER" id="PTHR12815:SF42">
    <property type="entry name" value="BACTERIAL SURFACE ANTIGEN (D15) DOMAIN-CONTAINING PROTEIN"/>
    <property type="match status" value="1"/>
</dbReference>
<comment type="subcellular location">
    <subcellularLocation>
        <location evidence="1">Membrane</location>
    </subcellularLocation>
</comment>
<sequence>MTAILRRAMAGAAATAMMMAAAAAAPYETVFEGAPNGLADKLRMVSALAAGKRAYPTATALRRAAREDLKAIENALEAAGYYAGSARFEVVDGAKGVRRVVFTIEPGPKFRIEAYRIVYEDAGEAERPADLAALGLKGDGAGDGASLKALQERFLSGLWDRGFPAARIVSRHVEADMAAGTGVAVFRFESGPRARFGAIELSGADETAPVYVEKLRTWTPGEPFDRSKLIAFRDRLAKTGLFNSIDVAPGAPDESGAAPILVTVVERKRRTIGVGASYSTSEGPGGRLFFEYRNAFHRGERAFIELKGAEIEQSLKADLAKPLPDFPGAAFFGFAFTNETTDAFNARTAQIESGLVKRWLDDRLETRGGVALETSGVRSASDDQRTYFFSMPLSATWNTENDLLNPTRGARASLSVTPYTGSDHFTRAEIAVRSRVAFGPDDRLTAAARARLGATLGSSLAGLPANKRYYAGGGASVRGYDFQAVGPLDAEGDPVGGRSVIEGAFEARARVLKNLQIAGFLDAGSVSSQAFPDFNEKFFLGAGGGVRYFTPVGPIRVDVAVPLDGRESDRAWQLYISLGQPF</sequence>
<dbReference type="Proteomes" id="UP000198346">
    <property type="component" value="Unassembled WGS sequence"/>
</dbReference>
<evidence type="ECO:0000313" key="7">
    <source>
        <dbReference type="Proteomes" id="UP000198346"/>
    </source>
</evidence>
<keyword evidence="4" id="KW-0732">Signal</keyword>
<evidence type="ECO:0000256" key="3">
    <source>
        <dbReference type="ARBA" id="ARBA00023136"/>
    </source>
</evidence>
<evidence type="ECO:0000259" key="5">
    <source>
        <dbReference type="Pfam" id="PF01103"/>
    </source>
</evidence>
<keyword evidence="2" id="KW-0812">Transmembrane</keyword>
<dbReference type="InterPro" id="IPR039910">
    <property type="entry name" value="D15-like"/>
</dbReference>
<proteinExistence type="predicted"/>
<evidence type="ECO:0000256" key="1">
    <source>
        <dbReference type="ARBA" id="ARBA00004370"/>
    </source>
</evidence>
<dbReference type="GO" id="GO:0019867">
    <property type="term" value="C:outer membrane"/>
    <property type="evidence" value="ECO:0007669"/>
    <property type="project" value="InterPro"/>
</dbReference>
<evidence type="ECO:0000256" key="4">
    <source>
        <dbReference type="SAM" id="SignalP"/>
    </source>
</evidence>
<dbReference type="PANTHER" id="PTHR12815">
    <property type="entry name" value="SORTING AND ASSEMBLY MACHINERY SAMM50 PROTEIN FAMILY MEMBER"/>
    <property type="match status" value="1"/>
</dbReference>
<organism evidence="6 7">
    <name type="scientific">Amphiplicatus metriothermophilus</name>
    <dbReference type="NCBI Taxonomy" id="1519374"/>
    <lineage>
        <taxon>Bacteria</taxon>
        <taxon>Pseudomonadati</taxon>
        <taxon>Pseudomonadota</taxon>
        <taxon>Alphaproteobacteria</taxon>
        <taxon>Parvularculales</taxon>
        <taxon>Parvularculaceae</taxon>
        <taxon>Amphiplicatus</taxon>
    </lineage>
</organism>
<dbReference type="Pfam" id="PF01103">
    <property type="entry name" value="Omp85"/>
    <property type="match status" value="1"/>
</dbReference>
<feature type="domain" description="Bacterial surface antigen (D15)" evidence="5">
    <location>
        <begin position="294"/>
        <end position="582"/>
    </location>
</feature>
<keyword evidence="2" id="KW-1134">Transmembrane beta strand</keyword>
<keyword evidence="3" id="KW-0472">Membrane</keyword>
<reference evidence="6 7" key="1">
    <citation type="submission" date="2017-07" db="EMBL/GenBank/DDBJ databases">
        <authorList>
            <person name="Sun Z.S."/>
            <person name="Albrecht U."/>
            <person name="Echele G."/>
            <person name="Lee C.C."/>
        </authorList>
    </citation>
    <scope>NUCLEOTIDE SEQUENCE [LARGE SCALE GENOMIC DNA]</scope>
    <source>
        <strain evidence="6 7">CGMCC 1.12710</strain>
    </source>
</reference>
<gene>
    <name evidence="6" type="ORF">SAMN06297382_1994</name>
</gene>
<dbReference type="InterPro" id="IPR000184">
    <property type="entry name" value="Bac_surfAg_D15"/>
</dbReference>
<dbReference type="EMBL" id="FZQA01000004">
    <property type="protein sequence ID" value="SNT74090.1"/>
    <property type="molecule type" value="Genomic_DNA"/>
</dbReference>
<protein>
    <submittedName>
        <fullName evidence="6">Autotransporter secretion outer membrane protein TamA</fullName>
    </submittedName>
</protein>
<dbReference type="AlphaFoldDB" id="A0A239PV92"/>
<accession>A0A239PV92</accession>
<evidence type="ECO:0000256" key="2">
    <source>
        <dbReference type="ARBA" id="ARBA00022452"/>
    </source>
</evidence>
<feature type="signal peptide" evidence="4">
    <location>
        <begin position="1"/>
        <end position="23"/>
    </location>
</feature>
<dbReference type="Gene3D" id="2.40.160.50">
    <property type="entry name" value="membrane protein fhac: a member of the omp85/tpsb transporter family"/>
    <property type="match status" value="1"/>
</dbReference>
<feature type="chain" id="PRO_5012669958" evidence="4">
    <location>
        <begin position="24"/>
        <end position="582"/>
    </location>
</feature>
<evidence type="ECO:0000313" key="6">
    <source>
        <dbReference type="EMBL" id="SNT74090.1"/>
    </source>
</evidence>
<keyword evidence="7" id="KW-1185">Reference proteome</keyword>
<dbReference type="Gene3D" id="3.10.20.310">
    <property type="entry name" value="membrane protein fhac"/>
    <property type="match status" value="1"/>
</dbReference>
<name>A0A239PV92_9PROT</name>